<dbReference type="InterPro" id="IPR002898">
    <property type="entry name" value="MotA_ExbB_proton_chnl"/>
</dbReference>
<evidence type="ECO:0000256" key="2">
    <source>
        <dbReference type="ARBA" id="ARBA00008038"/>
    </source>
</evidence>
<evidence type="ECO:0000256" key="4">
    <source>
        <dbReference type="ARBA" id="ARBA00022475"/>
    </source>
</evidence>
<proteinExistence type="inferred from homology"/>
<evidence type="ECO:0000313" key="10">
    <source>
        <dbReference type="EMBL" id="GGI06711.1"/>
    </source>
</evidence>
<evidence type="ECO:0000256" key="6">
    <source>
        <dbReference type="ARBA" id="ARBA00022989"/>
    </source>
</evidence>
<dbReference type="EMBL" id="BMHA01000007">
    <property type="protein sequence ID" value="GGI06711.1"/>
    <property type="molecule type" value="Genomic_DNA"/>
</dbReference>
<dbReference type="Proteomes" id="UP000650511">
    <property type="component" value="Unassembled WGS sequence"/>
</dbReference>
<protein>
    <submittedName>
        <fullName evidence="10">Flagellar motor protein MotP</fullName>
    </submittedName>
</protein>
<dbReference type="InterPro" id="IPR047055">
    <property type="entry name" value="MotA-like"/>
</dbReference>
<dbReference type="GO" id="GO:0006935">
    <property type="term" value="P:chemotaxis"/>
    <property type="evidence" value="ECO:0007669"/>
    <property type="project" value="InterPro"/>
</dbReference>
<organism evidence="10 11">
    <name type="scientific">Egicoccus halophilus</name>
    <dbReference type="NCBI Taxonomy" id="1670830"/>
    <lineage>
        <taxon>Bacteria</taxon>
        <taxon>Bacillati</taxon>
        <taxon>Actinomycetota</taxon>
        <taxon>Nitriliruptoria</taxon>
        <taxon>Egicoccales</taxon>
        <taxon>Egicoccaceae</taxon>
        <taxon>Egicoccus</taxon>
    </lineage>
</organism>
<accession>A0A8J3A8N0</accession>
<feature type="transmembrane region" description="Helical" evidence="8">
    <location>
        <begin position="181"/>
        <end position="200"/>
    </location>
</feature>
<feature type="transmembrane region" description="Helical" evidence="8">
    <location>
        <begin position="29"/>
        <end position="51"/>
    </location>
</feature>
<comment type="caution">
    <text evidence="10">The sequence shown here is derived from an EMBL/GenBank/DDBJ whole genome shotgun (WGS) entry which is preliminary data.</text>
</comment>
<keyword evidence="10" id="KW-0969">Cilium</keyword>
<keyword evidence="11" id="KW-1185">Reference proteome</keyword>
<dbReference type="AlphaFoldDB" id="A0A8J3A8N0"/>
<evidence type="ECO:0000256" key="1">
    <source>
        <dbReference type="ARBA" id="ARBA00004651"/>
    </source>
</evidence>
<evidence type="ECO:0000256" key="7">
    <source>
        <dbReference type="ARBA" id="ARBA00023136"/>
    </source>
</evidence>
<keyword evidence="6 8" id="KW-1133">Transmembrane helix</keyword>
<dbReference type="PANTHER" id="PTHR30433">
    <property type="entry name" value="CHEMOTAXIS PROTEIN MOTA"/>
    <property type="match status" value="1"/>
</dbReference>
<dbReference type="OrthoDB" id="9806929at2"/>
<feature type="domain" description="MotA/TolQ/ExbB proton channel" evidence="9">
    <location>
        <begin position="101"/>
        <end position="218"/>
    </location>
</feature>
<keyword evidence="4" id="KW-1003">Cell membrane</keyword>
<dbReference type="RefSeq" id="WP_130649054.1">
    <property type="nucleotide sequence ID" value="NZ_BMHA01000007.1"/>
</dbReference>
<keyword evidence="10" id="KW-0282">Flagellum</keyword>
<sequence length="264" mass="27823">MDPLFLGGLVLALLGIIIATIIDGNSFAPLIGPSSAVLVLLGALGAGLMAFRKADIGSLPKSTVKAIKGDSLDVQTTITQLAQLAEVARRDGMLALEARLETIEDRFVRTGVQLLVDGVDEEVLRDTLEIEVAATDDRHGIAIAFFKSLAGYAPTFGMVGTVIGLINMLGNLSDPSQLGKGMALALLTTLYGVMFANLLFNPVAERLGRMNELELAAMDVALDGILTIRRGASPRGVIERLESYLPPSERIGVADRLGKPGEAA</sequence>
<evidence type="ECO:0000259" key="9">
    <source>
        <dbReference type="Pfam" id="PF01618"/>
    </source>
</evidence>
<dbReference type="InterPro" id="IPR000540">
    <property type="entry name" value="Flag_MotA_CS"/>
</dbReference>
<evidence type="ECO:0000256" key="8">
    <source>
        <dbReference type="SAM" id="Phobius"/>
    </source>
</evidence>
<gene>
    <name evidence="10" type="primary">pomA</name>
    <name evidence="10" type="ORF">GCM10011354_20460</name>
</gene>
<dbReference type="PROSITE" id="PS01307">
    <property type="entry name" value="MOTA"/>
    <property type="match status" value="1"/>
</dbReference>
<keyword evidence="5 8" id="KW-0812">Transmembrane</keyword>
<dbReference type="GO" id="GO:0005886">
    <property type="term" value="C:plasma membrane"/>
    <property type="evidence" value="ECO:0007669"/>
    <property type="project" value="UniProtKB-SubCell"/>
</dbReference>
<keyword evidence="3" id="KW-0813">Transport</keyword>
<reference evidence="10" key="2">
    <citation type="submission" date="2020-09" db="EMBL/GenBank/DDBJ databases">
        <authorList>
            <person name="Sun Q."/>
            <person name="Zhou Y."/>
        </authorList>
    </citation>
    <scope>NUCLEOTIDE SEQUENCE</scope>
    <source>
        <strain evidence="10">CGMCC 1.14988</strain>
    </source>
</reference>
<keyword evidence="7 8" id="KW-0472">Membrane</keyword>
<keyword evidence="10" id="KW-0966">Cell projection</keyword>
<comment type="similarity">
    <text evidence="2">Belongs to the MotA family.</text>
</comment>
<evidence type="ECO:0000256" key="3">
    <source>
        <dbReference type="ARBA" id="ARBA00022448"/>
    </source>
</evidence>
<evidence type="ECO:0000256" key="5">
    <source>
        <dbReference type="ARBA" id="ARBA00022692"/>
    </source>
</evidence>
<reference evidence="10" key="1">
    <citation type="journal article" date="2014" name="Int. J. Syst. Evol. Microbiol.">
        <title>Complete genome sequence of Corynebacterium casei LMG S-19264T (=DSM 44701T), isolated from a smear-ripened cheese.</title>
        <authorList>
            <consortium name="US DOE Joint Genome Institute (JGI-PGF)"/>
            <person name="Walter F."/>
            <person name="Albersmeier A."/>
            <person name="Kalinowski J."/>
            <person name="Ruckert C."/>
        </authorList>
    </citation>
    <scope>NUCLEOTIDE SEQUENCE</scope>
    <source>
        <strain evidence="10">CGMCC 1.14988</strain>
    </source>
</reference>
<name>A0A8J3A8N0_9ACTN</name>
<feature type="transmembrane region" description="Helical" evidence="8">
    <location>
        <begin position="149"/>
        <end position="169"/>
    </location>
</feature>
<evidence type="ECO:0000313" key="11">
    <source>
        <dbReference type="Proteomes" id="UP000650511"/>
    </source>
</evidence>
<dbReference type="Pfam" id="PF01618">
    <property type="entry name" value="MotA_ExbB"/>
    <property type="match status" value="1"/>
</dbReference>
<dbReference type="GO" id="GO:0071978">
    <property type="term" value="P:bacterial-type flagellum-dependent swarming motility"/>
    <property type="evidence" value="ECO:0007669"/>
    <property type="project" value="InterPro"/>
</dbReference>
<comment type="subcellular location">
    <subcellularLocation>
        <location evidence="1">Cell membrane</location>
        <topology evidence="1">Multi-pass membrane protein</topology>
    </subcellularLocation>
</comment>